<feature type="domain" description="HYR" evidence="2">
    <location>
        <begin position="2033"/>
        <end position="2115"/>
    </location>
</feature>
<feature type="domain" description="HYR" evidence="2">
    <location>
        <begin position="2521"/>
        <end position="2601"/>
    </location>
</feature>
<feature type="domain" description="HYR" evidence="2">
    <location>
        <begin position="2278"/>
        <end position="2358"/>
    </location>
</feature>
<keyword evidence="4" id="KW-1185">Reference proteome</keyword>
<feature type="domain" description="HYR" evidence="2">
    <location>
        <begin position="496"/>
        <end position="574"/>
    </location>
</feature>
<feature type="domain" description="HYR" evidence="2">
    <location>
        <begin position="658"/>
        <end position="736"/>
    </location>
</feature>
<evidence type="ECO:0000256" key="1">
    <source>
        <dbReference type="ARBA" id="ARBA00022737"/>
    </source>
</evidence>
<evidence type="ECO:0000313" key="3">
    <source>
        <dbReference type="EMBL" id="MBT1698108.1"/>
    </source>
</evidence>
<feature type="domain" description="HYR" evidence="2">
    <location>
        <begin position="1306"/>
        <end position="1384"/>
    </location>
</feature>
<dbReference type="InterPro" id="IPR003410">
    <property type="entry name" value="HYR_dom"/>
</dbReference>
<feature type="domain" description="HYR" evidence="2">
    <location>
        <begin position="170"/>
        <end position="252"/>
    </location>
</feature>
<gene>
    <name evidence="3" type="ORF">KK083_14540</name>
</gene>
<dbReference type="PANTHER" id="PTHR24273">
    <property type="entry name" value="FI04643P-RELATED"/>
    <property type="match status" value="1"/>
</dbReference>
<feature type="domain" description="HYR" evidence="2">
    <location>
        <begin position="737"/>
        <end position="819"/>
    </location>
</feature>
<feature type="domain" description="HYR" evidence="2">
    <location>
        <begin position="2195"/>
        <end position="2277"/>
    </location>
</feature>
<proteinExistence type="predicted"/>
<feature type="domain" description="HYR" evidence="2">
    <location>
        <begin position="1709"/>
        <end position="1791"/>
    </location>
</feature>
<feature type="domain" description="HYR" evidence="2">
    <location>
        <begin position="2438"/>
        <end position="2520"/>
    </location>
</feature>
<feature type="domain" description="HYR" evidence="2">
    <location>
        <begin position="2842"/>
        <end position="2923"/>
    </location>
</feature>
<reference evidence="3 4" key="1">
    <citation type="submission" date="2021-05" db="EMBL/GenBank/DDBJ databases">
        <title>A Polyphasic approach of four new species of the genus Ohtaekwangia: Ohtaekwangia histidinii sp. nov., Ohtaekwangia cretensis sp. nov., Ohtaekwangia indiensis sp. nov., Ohtaekwangia reichenbachii sp. nov. from diverse environment.</title>
        <authorList>
            <person name="Octaviana S."/>
        </authorList>
    </citation>
    <scope>NUCLEOTIDE SEQUENCE [LARGE SCALE GENOMIC DNA]</scope>
    <source>
        <strain evidence="3 4">PWU4</strain>
    </source>
</reference>
<feature type="domain" description="HYR" evidence="2">
    <location>
        <begin position="90"/>
        <end position="169"/>
    </location>
</feature>
<feature type="domain" description="HYR" evidence="2">
    <location>
        <begin position="413"/>
        <end position="495"/>
    </location>
</feature>
<feature type="domain" description="HYR" evidence="2">
    <location>
        <begin position="2602"/>
        <end position="2680"/>
    </location>
</feature>
<feature type="domain" description="HYR" evidence="2">
    <location>
        <begin position="1468"/>
        <end position="1546"/>
    </location>
</feature>
<evidence type="ECO:0000259" key="2">
    <source>
        <dbReference type="PROSITE" id="PS50825"/>
    </source>
</evidence>
<feature type="domain" description="HYR" evidence="2">
    <location>
        <begin position="2924"/>
        <end position="3004"/>
    </location>
</feature>
<feature type="domain" description="HYR" evidence="2">
    <location>
        <begin position="2359"/>
        <end position="2437"/>
    </location>
</feature>
<accession>A0AAP2GNK0</accession>
<dbReference type="Pfam" id="PF13585">
    <property type="entry name" value="CHU_C"/>
    <property type="match status" value="1"/>
</dbReference>
<feature type="domain" description="HYR" evidence="2">
    <location>
        <begin position="899"/>
        <end position="981"/>
    </location>
</feature>
<feature type="domain" description="HYR" evidence="2">
    <location>
        <begin position="982"/>
        <end position="1062"/>
    </location>
</feature>
<feature type="domain" description="HYR" evidence="2">
    <location>
        <begin position="1871"/>
        <end position="1953"/>
    </location>
</feature>
<feature type="domain" description="HYR" evidence="2">
    <location>
        <begin position="1792"/>
        <end position="1870"/>
    </location>
</feature>
<protein>
    <submittedName>
        <fullName evidence="3">HYR domain-containing protein</fullName>
    </submittedName>
</protein>
<name>A0AAP2GNK0_9BACT</name>
<dbReference type="RefSeq" id="WP_254163980.1">
    <property type="nucleotide sequence ID" value="NZ_JAHESF010000013.1"/>
</dbReference>
<dbReference type="SMART" id="SM00060">
    <property type="entry name" value="FN3"/>
    <property type="match status" value="24"/>
</dbReference>
<feature type="domain" description="HYR" evidence="2">
    <location>
        <begin position="2116"/>
        <end position="2194"/>
    </location>
</feature>
<feature type="domain" description="HYR" evidence="2">
    <location>
        <begin position="1225"/>
        <end position="1305"/>
    </location>
</feature>
<feature type="domain" description="HYR" evidence="2">
    <location>
        <begin position="575"/>
        <end position="657"/>
    </location>
</feature>
<feature type="domain" description="HYR" evidence="2">
    <location>
        <begin position="253"/>
        <end position="333"/>
    </location>
</feature>
<comment type="caution">
    <text evidence="3">The sequence shown here is derived from an EMBL/GenBank/DDBJ whole genome shotgun (WGS) entry which is preliminary data.</text>
</comment>
<feature type="domain" description="HYR" evidence="2">
    <location>
        <begin position="1385"/>
        <end position="1467"/>
    </location>
</feature>
<feature type="domain" description="HYR" evidence="2">
    <location>
        <begin position="1063"/>
        <end position="1141"/>
    </location>
</feature>
<dbReference type="EMBL" id="JAHESF010000013">
    <property type="protein sequence ID" value="MBT1698108.1"/>
    <property type="molecule type" value="Genomic_DNA"/>
</dbReference>
<dbReference type="Pfam" id="PF02494">
    <property type="entry name" value="HYR"/>
    <property type="match status" value="36"/>
</dbReference>
<dbReference type="InterPro" id="IPR003961">
    <property type="entry name" value="FN3_dom"/>
</dbReference>
<feature type="domain" description="HYR" evidence="2">
    <location>
        <begin position="1547"/>
        <end position="1629"/>
    </location>
</feature>
<feature type="domain" description="HYR" evidence="2">
    <location>
        <begin position="820"/>
        <end position="898"/>
    </location>
</feature>
<feature type="domain" description="HYR" evidence="2">
    <location>
        <begin position="1142"/>
        <end position="1224"/>
    </location>
</feature>
<dbReference type="NCBIfam" id="TIGR04131">
    <property type="entry name" value="Bac_Flav_CTERM"/>
    <property type="match status" value="1"/>
</dbReference>
<dbReference type="Proteomes" id="UP001319200">
    <property type="component" value="Unassembled WGS sequence"/>
</dbReference>
<feature type="domain" description="HYR" evidence="2">
    <location>
        <begin position="1954"/>
        <end position="2032"/>
    </location>
</feature>
<evidence type="ECO:0000313" key="4">
    <source>
        <dbReference type="Proteomes" id="UP001319200"/>
    </source>
</evidence>
<feature type="domain" description="HYR" evidence="2">
    <location>
        <begin position="1630"/>
        <end position="1708"/>
    </location>
</feature>
<dbReference type="PANTHER" id="PTHR24273:SF32">
    <property type="entry name" value="HYALIN"/>
    <property type="match status" value="1"/>
</dbReference>
<dbReference type="PROSITE" id="PS50825">
    <property type="entry name" value="HYR"/>
    <property type="match status" value="36"/>
</dbReference>
<sequence length="3100" mass="312674">MLSVLITASDGGGVIYSATLLSGTTFEIQSSAGAGQPFVGGSVTLNATLLDNQVVNTTCSAPMYAGSVFGNFKILGGVSMSGKQLCCQVMETTLPVISNCPGNINVTAAGTCPVNVTWTAPTVSDNCGVASFASTHAPGSAFGVGTTPVTYTAIDNYGNTATCTFNVVVNDNTPPVFSGCPTDMTASANASCQAVVTWTPPTATDVCPGAVNITSTHSPGATFPLGQTTVTYTATDLKGNSSTCSFKVTVVDNTAPVFAGCPTDITVSADASCQAVATWTAPTATDNCPGTVNITSTHTSGNTFPLGQTTVTYTATDFKGNSSTCSFKVTVVDNTAPVFAGCPTDITVSANASCQAVVTWTAPTATDNCPGTVNITSTHTSGNTFSLGETTVTYTATDVKGNSSTCSFKVTVVDNTAPVFAGCPTDLTVSADASCQAMVTWTAPTATDNCPGTVNITSTHTSGNTFPLGETTVTYTATDVKGNSATCSFKVTVVDNTAPVFAGCPTDLTVSADASCQAVVTWTSPTATDNCPGTVNITSTHTSGNTFPLGETTVTYTATDVKGNSSTCSFKVTVVDNTVPVFAGCPTDITVSADASCQAVVTWTAPTATDNCPGTVNITSSHSSGATFALGETTVTYTATDVKGNNATCSFKVTVVDDTAPVFAGCPTDMTVSADASCQAMVTWTAPTATDHCPGTVNVTTTHNSGNTFPLGETTVTYTAVDAKGNTSTCSFKVTVVDDTAPVFAGCPTDITVSADASCQAVVTWTAPTASDNCPGTVNITSTHTSGNTFALGETTVTYTATDVKGNSATCSFKVTVVDDTAPVFSGCPTDMTVSADAACQAVVTWTAPTATDNCPGTVNVTSTHSSGATFALGETMVIYTAVDAKGNTSTCSFKVTVVDNTAPVLSGCPADMTVSADAGCQAVVTWTAPTATDNCPGTVNVTSTHASGATFPSGETTVTYTAVDVKGNTSTCSFKVTVVDNTAPVFAGCPTDMTVSANASCQAVVMWTAPMATDNCPGTVNVTSTHSPGATFALGETTVTYTAADAKGNTSTCSFKVTVVDNTAPVLSGCLTDMTVSANASCQAVVTWTAPTATDNCPGTVNITSTHNSGDTFALGEATVTYTAVDAKGNTSTCSFKVTVVDDTAPVFAGCPTDMTVSADASCQAVVTWTPPTATDNCPGTVNVTSTHTSGNTFALGETTVTYTATDAKGNIATCSFKVTVVDNTAPVFAGCPTDMTVSANALCQAVVTWTAPTATDNCPGTVNVISSHASGNTFALGETTVTYTATDAKGNTATCSFKVTVVDNTAPVFAGCPTDVTVSANASCQAVVTWTAPTATDNCPGTVNVGSTHTSGNTFALGETTVTYTAVDAKGNTSTCSFKVTVVDNTAPVLSGCPTDMTVSADASCQAVVTWTAPTATDNCPGTVNVTSTHSSGNTFALGETTVTYTATDAKGNTSTCSFKVTVVDNTAPVFAGCPTDLTVSANASCQAVVTWTPPMATDNCPGTVNVTSTHSSGNTFALGETTVTYTATDAKGNTATCSFKVTVVDNTAPVFSGCPTDMTVSANASCQAVVTWTAPTATDNCPGTVNVTSSHSPGATFPLGETTVTYTATDAKGNTATCSFEVKVVDNTAPVFAGCLADMTVSANASCQAVVTWTAPTATDNCPGTVNVTSSHSPGATFPLGETTVTYTATDAKGNTSTCSFKVKVVDDTAPVFAGCPADITISANTSCQAAVTWTAPTATDNCPGTVNVTSTHNSGNTFPLGETTVTYTATDAKGNSATCSFKVTVVDNTAPVFTGCPTDMTVSANASCQAEVTWTAPSAMDNCPGTVNVTSTHTSGNTFPPGETIVTYTAMDAKGNTSTCSFKVTVVDDTAPVFTGCPTDMTVSADASCQAVVTWSAPTATDNCPGTVNVTSTHASGNTFPLGETTVTYTATDAKGNSSTCSFKVTVVDNAVPVFAGCPADITVSANTSCQAAVTWTAPTATDNCPGTVNITSTHTSGATFSLGETTVTYTATDAKGNTSTCSFKVTVVDNTAPVFAGCPTDMTVSANASCQAVVTWTAPTATDNCPGTVNVTSTHSSGATFPLGATTVTYTATDAKGNTSTCSFKVTVADNTAPVFTGCPTDMTVSANASCQAVVTWTAPAVTDNCPGTVNVTSAHTSGATFPLGETTVIYTATDTKGNTSTCSFKVTVVDDTAPVFAGCPADMTVSADASCQAVVTWTAPTAADNCPGAVNVTSTHTSGATFALGETTVTYTATDAKGNTSTCSFKVTVNDNTAPVFSGCPADITVSADASCQAVATWTAPTATDNCAGTVNVTSTHTSGATFSLGETTVTYTATDAKGNTATCSFKVTVVDNTAPVFAGYPTDITVSADASCQAVVTWTAPTATDNCPATVNVTSTHTSGDSFPPGETTVTYTATDAKGNTSTCSFKVTVVDNTAPVFTGCPADITVSASASCQAVVTWAAPSATDNCPGTVNVTSTHTSGATFPLGETTVTYTATDVKGNTSTCSFKVTVADNTAPVFAGCPADITVSAVASCQAVVTWTAPTATDNCPGTVNVTSSHSPGATFSSGETTVTYTAADAQGNTSTCSFKVIVADDVAPVFAGCPADVTVSANASCQTAVTWTAPTATDNCTGTVNITSTHNPGGTFAPGETTVTYTATDAAGNTTTCSFKVTVVDNVAPVFANCPSNITASAEASCLAIVNWTEPTVTDNCGTVNITRNRNPGAAFAIGTTTVTYTATDGAGNTATCSFTVTVRDATAPVFTMCPSSLTVSATASCEAVVTWPTPVATDNCTGTVNITGDHSSGDSFPIGTTVITYTARDGAGNTATCAFTVTVGDDTAPAITGCPADIVATVSTSCETAVTWTSPTVTDNCTLASFTADHNSGDVFPIGTTTVTYTATDQSGKTSSCSFRVIVVDETSPVISGCPGDISAITDETGQATVDWIPPTAAAPCGAVALKGSHRPGDVFYLGETEVEYTATDGAGNTYAGCVFKVTVAYSDIVFDIAKVITPDGDGINDQWVLKNIEKFKNNKVVVVDRWGGVVYSATGYNNENVVWNGTNTGGGVVPTGTYFYTISVKLGATVVEQRGFIELLR</sequence>
<keyword evidence="1" id="KW-0677">Repeat</keyword>
<dbReference type="InterPro" id="IPR026341">
    <property type="entry name" value="T9SS_type_B"/>
</dbReference>
<organism evidence="3 4">
    <name type="scientific">Chryseosolibacter histidini</name>
    <dbReference type="NCBI Taxonomy" id="2782349"/>
    <lineage>
        <taxon>Bacteria</taxon>
        <taxon>Pseudomonadati</taxon>
        <taxon>Bacteroidota</taxon>
        <taxon>Cytophagia</taxon>
        <taxon>Cytophagales</taxon>
        <taxon>Chryseotaleaceae</taxon>
        <taxon>Chryseosolibacter</taxon>
    </lineage>
</organism>
<feature type="domain" description="HYR" evidence="2">
    <location>
        <begin position="2681"/>
        <end position="2762"/>
    </location>
</feature>
<feature type="domain" description="HYR" evidence="2">
    <location>
        <begin position="2763"/>
        <end position="2841"/>
    </location>
</feature>
<feature type="domain" description="HYR" evidence="2">
    <location>
        <begin position="334"/>
        <end position="412"/>
    </location>
</feature>
<dbReference type="Gene3D" id="2.60.40.10">
    <property type="entry name" value="Immunoglobulins"/>
    <property type="match status" value="33"/>
</dbReference>
<dbReference type="InterPro" id="IPR013783">
    <property type="entry name" value="Ig-like_fold"/>
</dbReference>